<name>S3P042_9GAMM</name>
<accession>S3P042</accession>
<dbReference type="PATRIC" id="fig|421052.3.peg.636"/>
<dbReference type="STRING" id="632955.GCA_000829675_02876"/>
<comment type="caution">
    <text evidence="1">The sequence shown here is derived from an EMBL/GenBank/DDBJ whole genome shotgun (WGS) entry which is preliminary data.</text>
</comment>
<dbReference type="RefSeq" id="WP_016655078.1">
    <property type="nucleotide sequence ID" value="NZ_KE340351.1"/>
</dbReference>
<proteinExistence type="predicted"/>
<sequence>MAGSSQIVINDQGIIVITNGKIIFKAGQHIFERGERIISPVIQLPILGDTNKYNIRYLMKDNEGNIFSNYRYVAFLQNGHSVEGHTDENGYTDFFETIQPEDVAIHLFKDETLDID</sequence>
<dbReference type="Proteomes" id="UP000014568">
    <property type="component" value="Unassembled WGS sequence"/>
</dbReference>
<keyword evidence="2" id="KW-1185">Reference proteome</keyword>
<dbReference type="AlphaFoldDB" id="S3P042"/>
<evidence type="ECO:0000313" key="1">
    <source>
        <dbReference type="EMBL" id="EPF79759.1"/>
    </source>
</evidence>
<reference evidence="1 2" key="1">
    <citation type="submission" date="2013-06" db="EMBL/GenBank/DDBJ databases">
        <title>The Genome Sequence of Acinetobacter rudis CIP 110305.</title>
        <authorList>
            <consortium name="The Broad Institute Genome Sequencing Platform"/>
            <consortium name="The Broad Institute Genome Sequencing Center for Infectious Disease"/>
            <person name="Cerqueira G."/>
            <person name="Feldgarden M."/>
            <person name="Courvalin P."/>
            <person name="Perichon B."/>
            <person name="Grillot-Courvalin C."/>
            <person name="Clermont D."/>
            <person name="Rocha E."/>
            <person name="Yoon E.-J."/>
            <person name="Nemec A."/>
            <person name="Young S.K."/>
            <person name="Zeng Q."/>
            <person name="Gargeya S."/>
            <person name="Fitzgerald M."/>
            <person name="Abouelleil A."/>
            <person name="Alvarado L."/>
            <person name="Berlin A.M."/>
            <person name="Chapman S.B."/>
            <person name="Dewar J."/>
            <person name="Goldberg J."/>
            <person name="Griggs A."/>
            <person name="Gujja S."/>
            <person name="Hansen M."/>
            <person name="Howarth C."/>
            <person name="Imamovic A."/>
            <person name="Larimer J."/>
            <person name="McCowan C."/>
            <person name="Murphy C."/>
            <person name="Pearson M."/>
            <person name="Priest M."/>
            <person name="Roberts A."/>
            <person name="Saif S."/>
            <person name="Shea T."/>
            <person name="Sykes S."/>
            <person name="Wortman J."/>
            <person name="Nusbaum C."/>
            <person name="Birren B."/>
        </authorList>
    </citation>
    <scope>NUCLEOTIDE SEQUENCE [LARGE SCALE GENOMIC DNA]</scope>
    <source>
        <strain evidence="1 2">CIP 110305</strain>
    </source>
</reference>
<dbReference type="OrthoDB" id="6694039at2"/>
<dbReference type="eggNOG" id="COG4253">
    <property type="taxonomic scope" value="Bacteria"/>
</dbReference>
<protein>
    <submittedName>
        <fullName evidence="1">Uncharacterized protein</fullName>
    </submittedName>
</protein>
<evidence type="ECO:0000313" key="2">
    <source>
        <dbReference type="Proteomes" id="UP000014568"/>
    </source>
</evidence>
<dbReference type="EMBL" id="ATGI01000006">
    <property type="protein sequence ID" value="EPF79759.1"/>
    <property type="molecule type" value="Genomic_DNA"/>
</dbReference>
<organism evidence="1 2">
    <name type="scientific">Acinetobacter rudis CIP 110305</name>
    <dbReference type="NCBI Taxonomy" id="421052"/>
    <lineage>
        <taxon>Bacteria</taxon>
        <taxon>Pseudomonadati</taxon>
        <taxon>Pseudomonadota</taxon>
        <taxon>Gammaproteobacteria</taxon>
        <taxon>Moraxellales</taxon>
        <taxon>Moraxellaceae</taxon>
        <taxon>Acinetobacter</taxon>
    </lineage>
</organism>
<dbReference type="HOGENOM" id="CLU_165251_0_0_6"/>
<gene>
    <name evidence="1" type="ORF">F945_00647</name>
</gene>